<organism evidence="2 3">
    <name type="scientific">Pseudomonas promysalinigenes</name>
    <dbReference type="NCBI Taxonomy" id="485898"/>
    <lineage>
        <taxon>Bacteria</taxon>
        <taxon>Pseudomonadati</taxon>
        <taxon>Pseudomonadota</taxon>
        <taxon>Gammaproteobacteria</taxon>
        <taxon>Pseudomonadales</taxon>
        <taxon>Pseudomonadaceae</taxon>
        <taxon>Pseudomonas</taxon>
    </lineage>
</organism>
<proteinExistence type="predicted"/>
<dbReference type="Pfam" id="PF07254">
    <property type="entry name" value="Cpta_toxin"/>
    <property type="match status" value="1"/>
</dbReference>
<evidence type="ECO:0000313" key="3">
    <source>
        <dbReference type="Proteomes" id="UP001064504"/>
    </source>
</evidence>
<dbReference type="EMBL" id="CP104557">
    <property type="protein sequence ID" value="UXH40978.1"/>
    <property type="molecule type" value="Genomic_DNA"/>
</dbReference>
<dbReference type="Proteomes" id="UP001064504">
    <property type="component" value="Chromosome"/>
</dbReference>
<feature type="transmembrane region" description="Helical" evidence="1">
    <location>
        <begin position="41"/>
        <end position="58"/>
    </location>
</feature>
<keyword evidence="1" id="KW-0812">Transmembrane</keyword>
<keyword evidence="1" id="KW-1133">Transmembrane helix</keyword>
<evidence type="ECO:0000313" key="2">
    <source>
        <dbReference type="EMBL" id="UXH40978.1"/>
    </source>
</evidence>
<keyword evidence="3" id="KW-1185">Reference proteome</keyword>
<name>A0ABY6ANV5_9PSED</name>
<dbReference type="InterPro" id="IPR009883">
    <property type="entry name" value="YgfX"/>
</dbReference>
<protein>
    <recommendedName>
        <fullName evidence="4">Toxin CptA</fullName>
    </recommendedName>
</protein>
<evidence type="ECO:0000256" key="1">
    <source>
        <dbReference type="SAM" id="Phobius"/>
    </source>
</evidence>
<accession>A0ABY6ANV5</accession>
<keyword evidence="1" id="KW-0472">Membrane</keyword>
<gene>
    <name evidence="2" type="ORF">N5C08_05370</name>
</gene>
<dbReference type="RefSeq" id="WP_261744912.1">
    <property type="nucleotide sequence ID" value="NZ_CP104557.1"/>
</dbReference>
<reference evidence="2" key="1">
    <citation type="submission" date="2022-09" db="EMBL/GenBank/DDBJ databases">
        <title>Complete genome sequence of Pseudomonas promysalinigenes strain RL-WG26, a newly isolated PGPR with the potential for plant salinity stress alleviation.</title>
        <authorList>
            <person name="Ren L."/>
            <person name="Wang G."/>
            <person name="Hu H."/>
        </authorList>
    </citation>
    <scope>NUCLEOTIDE SEQUENCE</scope>
    <source>
        <strain evidence="2">RL-WG26</strain>
    </source>
</reference>
<evidence type="ECO:0008006" key="4">
    <source>
        <dbReference type="Google" id="ProtNLM"/>
    </source>
</evidence>
<sequence length="153" mass="17264">MSSPSEYFDCRWQGSRLLLAAYLGCQVLALLALWLSALPGWLGLCLLAAVFAHGCWAIPHRILLTDPRAITGLRRSATGWCVYSHAQGWQPVRLCRDTVALPGLVVLRFARAGHWFGQSQCILADSLAPDLHRRLRVRLRFSRRRFNVSLKPE</sequence>
<feature type="transmembrane region" description="Helical" evidence="1">
    <location>
        <begin position="17"/>
        <end position="35"/>
    </location>
</feature>